<dbReference type="InterPro" id="IPR000515">
    <property type="entry name" value="MetI-like"/>
</dbReference>
<organism evidence="9 10">
    <name type="scientific">Jiangella mangrovi</name>
    <dbReference type="NCBI Taxonomy" id="1524084"/>
    <lineage>
        <taxon>Bacteria</taxon>
        <taxon>Bacillati</taxon>
        <taxon>Actinomycetota</taxon>
        <taxon>Actinomycetes</taxon>
        <taxon>Jiangellales</taxon>
        <taxon>Jiangellaceae</taxon>
        <taxon>Jiangella</taxon>
    </lineage>
</organism>
<keyword evidence="5 7" id="KW-1133">Transmembrane helix</keyword>
<evidence type="ECO:0000256" key="6">
    <source>
        <dbReference type="ARBA" id="ARBA00023136"/>
    </source>
</evidence>
<feature type="transmembrane region" description="Helical" evidence="7">
    <location>
        <begin position="103"/>
        <end position="123"/>
    </location>
</feature>
<keyword evidence="9" id="KW-0762">Sugar transport</keyword>
<reference evidence="9 10" key="1">
    <citation type="submission" date="2020-08" db="EMBL/GenBank/DDBJ databases">
        <title>Sequencing the genomes of 1000 actinobacteria strains.</title>
        <authorList>
            <person name="Klenk H.-P."/>
        </authorList>
    </citation>
    <scope>NUCLEOTIDE SEQUENCE [LARGE SCALE GENOMIC DNA]</scope>
    <source>
        <strain evidence="9 10">DSM 102122</strain>
    </source>
</reference>
<dbReference type="RefSeq" id="WP_184825931.1">
    <property type="nucleotide sequence ID" value="NZ_JACHMM010000001.1"/>
</dbReference>
<evidence type="ECO:0000313" key="9">
    <source>
        <dbReference type="EMBL" id="MBB5790109.1"/>
    </source>
</evidence>
<feature type="transmembrane region" description="Helical" evidence="7">
    <location>
        <begin position="12"/>
        <end position="39"/>
    </location>
</feature>
<feature type="transmembrane region" description="Helical" evidence="7">
    <location>
        <begin position="75"/>
        <end position="96"/>
    </location>
</feature>
<dbReference type="EMBL" id="JACHMM010000001">
    <property type="protein sequence ID" value="MBB5790109.1"/>
    <property type="molecule type" value="Genomic_DNA"/>
</dbReference>
<evidence type="ECO:0000259" key="8">
    <source>
        <dbReference type="PROSITE" id="PS50928"/>
    </source>
</evidence>
<keyword evidence="6 7" id="KW-0472">Membrane</keyword>
<dbReference type="CDD" id="cd06261">
    <property type="entry name" value="TM_PBP2"/>
    <property type="match status" value="1"/>
</dbReference>
<dbReference type="InterPro" id="IPR035906">
    <property type="entry name" value="MetI-like_sf"/>
</dbReference>
<protein>
    <submittedName>
        <fullName evidence="9">Multiple sugar transport system permease protein/raffinose/stachyose/melibiose transport system permease protein</fullName>
    </submittedName>
</protein>
<keyword evidence="2 7" id="KW-0813">Transport</keyword>
<accession>A0A7W9LNC6</accession>
<dbReference type="SUPFAM" id="SSF161098">
    <property type="entry name" value="MetI-like"/>
    <property type="match status" value="1"/>
</dbReference>
<evidence type="ECO:0000256" key="2">
    <source>
        <dbReference type="ARBA" id="ARBA00022448"/>
    </source>
</evidence>
<evidence type="ECO:0000256" key="4">
    <source>
        <dbReference type="ARBA" id="ARBA00022692"/>
    </source>
</evidence>
<dbReference type="Proteomes" id="UP000542813">
    <property type="component" value="Unassembled WGS sequence"/>
</dbReference>
<evidence type="ECO:0000313" key="10">
    <source>
        <dbReference type="Proteomes" id="UP000542813"/>
    </source>
</evidence>
<evidence type="ECO:0000256" key="7">
    <source>
        <dbReference type="RuleBase" id="RU363032"/>
    </source>
</evidence>
<evidence type="ECO:0000256" key="3">
    <source>
        <dbReference type="ARBA" id="ARBA00022475"/>
    </source>
</evidence>
<dbReference type="PROSITE" id="PS50928">
    <property type="entry name" value="ABC_TM1"/>
    <property type="match status" value="1"/>
</dbReference>
<feature type="transmembrane region" description="Helical" evidence="7">
    <location>
        <begin position="262"/>
        <end position="284"/>
    </location>
</feature>
<proteinExistence type="inferred from homology"/>
<dbReference type="GO" id="GO:0005886">
    <property type="term" value="C:plasma membrane"/>
    <property type="evidence" value="ECO:0007669"/>
    <property type="project" value="UniProtKB-SubCell"/>
</dbReference>
<gene>
    <name evidence="9" type="ORF">HD601_004684</name>
</gene>
<name>A0A7W9LNC6_9ACTN</name>
<comment type="caution">
    <text evidence="9">The sequence shown here is derived from an EMBL/GenBank/DDBJ whole genome shotgun (WGS) entry which is preliminary data.</text>
</comment>
<feature type="transmembrane region" description="Helical" evidence="7">
    <location>
        <begin position="202"/>
        <end position="223"/>
    </location>
</feature>
<dbReference type="GO" id="GO:0055085">
    <property type="term" value="P:transmembrane transport"/>
    <property type="evidence" value="ECO:0007669"/>
    <property type="project" value="InterPro"/>
</dbReference>
<dbReference type="InterPro" id="IPR050809">
    <property type="entry name" value="UgpAE/MalFG_permease"/>
</dbReference>
<evidence type="ECO:0000256" key="5">
    <source>
        <dbReference type="ARBA" id="ARBA00022989"/>
    </source>
</evidence>
<dbReference type="Gene3D" id="1.10.3720.10">
    <property type="entry name" value="MetI-like"/>
    <property type="match status" value="1"/>
</dbReference>
<feature type="domain" description="ABC transmembrane type-1" evidence="8">
    <location>
        <begin position="68"/>
        <end position="283"/>
    </location>
</feature>
<dbReference type="PANTHER" id="PTHR43227:SF8">
    <property type="entry name" value="DIACETYLCHITOBIOSE UPTAKE SYSTEM PERMEASE PROTEIN DASB"/>
    <property type="match status" value="1"/>
</dbReference>
<keyword evidence="4 7" id="KW-0812">Transmembrane</keyword>
<dbReference type="AlphaFoldDB" id="A0A7W9LNC6"/>
<keyword evidence="3" id="KW-1003">Cell membrane</keyword>
<comment type="similarity">
    <text evidence="7">Belongs to the binding-protein-dependent transport system permease family.</text>
</comment>
<sequence>MRQVLGSKRAVALLLGPALLVYIGVMIVPVVWSLVYSFFTGNVIQGFDYVGVDNFTRLFDDPVIHSALWFTVKYALVRTAGQIVLGYLLALLYVFVLRRSSSLIRTLVFFPVVLPSVAIGLLFSKFFGTVPQEGPINAFLGLFGVSQFDWFASGGTAFWVIIIMDLWTTMGFYAVLLYAGLIEIPQEVIESARMDGVRSFSMFRYIVLPMSLPVLLSSIIFSLNSSLKVFDSIVALTNGGPGTATTPLNLYMFQTSFLYSDYGYGSTIALLITVLCLAVTLLIFRSSRRDLTQS</sequence>
<feature type="transmembrane region" description="Helical" evidence="7">
    <location>
        <begin position="157"/>
        <end position="181"/>
    </location>
</feature>
<evidence type="ECO:0000256" key="1">
    <source>
        <dbReference type="ARBA" id="ARBA00004651"/>
    </source>
</evidence>
<dbReference type="PANTHER" id="PTHR43227">
    <property type="entry name" value="BLL4140 PROTEIN"/>
    <property type="match status" value="1"/>
</dbReference>
<keyword evidence="10" id="KW-1185">Reference proteome</keyword>
<dbReference type="Pfam" id="PF00528">
    <property type="entry name" value="BPD_transp_1"/>
    <property type="match status" value="1"/>
</dbReference>
<comment type="subcellular location">
    <subcellularLocation>
        <location evidence="1 7">Cell membrane</location>
        <topology evidence="1 7">Multi-pass membrane protein</topology>
    </subcellularLocation>
</comment>